<evidence type="ECO:0000256" key="4">
    <source>
        <dbReference type="ARBA" id="ARBA00022695"/>
    </source>
</evidence>
<evidence type="ECO:0000313" key="10">
    <source>
        <dbReference type="EMBL" id="BEI93359.1"/>
    </source>
</evidence>
<evidence type="ECO:0000256" key="5">
    <source>
        <dbReference type="ARBA" id="ARBA00022723"/>
    </source>
</evidence>
<dbReference type="Proteomes" id="UP001233271">
    <property type="component" value="Chromosome 5"/>
</dbReference>
<keyword evidence="4" id="KW-0548">Nucleotidyltransferase</keyword>
<dbReference type="GO" id="GO:0005739">
    <property type="term" value="C:mitochondrion"/>
    <property type="evidence" value="ECO:0007669"/>
    <property type="project" value="TreeGrafter"/>
</dbReference>
<organism evidence="10 11">
    <name type="scientific">Cutaneotrichosporon cavernicola</name>
    <dbReference type="NCBI Taxonomy" id="279322"/>
    <lineage>
        <taxon>Eukaryota</taxon>
        <taxon>Fungi</taxon>
        <taxon>Dikarya</taxon>
        <taxon>Basidiomycota</taxon>
        <taxon>Agaricomycotina</taxon>
        <taxon>Tremellomycetes</taxon>
        <taxon>Trichosporonales</taxon>
        <taxon>Trichosporonaceae</taxon>
        <taxon>Cutaneotrichosporon</taxon>
    </lineage>
</organism>
<dbReference type="InterPro" id="IPR003846">
    <property type="entry name" value="SelO"/>
</dbReference>
<evidence type="ECO:0000256" key="2">
    <source>
        <dbReference type="ARBA" id="ARBA00009747"/>
    </source>
</evidence>
<reference evidence="10" key="1">
    <citation type="journal article" date="2023" name="BMC Genomics">
        <title>Chromosome-level genome assemblies of Cutaneotrichosporon spp. (Trichosporonales, Basidiomycota) reveal imbalanced evolution between nucleotide sequences and chromosome synteny.</title>
        <authorList>
            <person name="Kobayashi Y."/>
            <person name="Kayamori A."/>
            <person name="Aoki K."/>
            <person name="Shiwa Y."/>
            <person name="Matsutani M."/>
            <person name="Fujita N."/>
            <person name="Sugita T."/>
            <person name="Iwasaki W."/>
            <person name="Tanaka N."/>
            <person name="Takashima M."/>
        </authorList>
    </citation>
    <scope>NUCLEOTIDE SEQUENCE</scope>
    <source>
        <strain evidence="10">HIS019</strain>
    </source>
</reference>
<keyword evidence="3" id="KW-0808">Transferase</keyword>
<dbReference type="RefSeq" id="XP_060458624.1">
    <property type="nucleotide sequence ID" value="XM_060602207.1"/>
</dbReference>
<dbReference type="PANTHER" id="PTHR32057:SF14">
    <property type="entry name" value="PROTEIN ADENYLYLTRANSFERASE SELO, MITOCHONDRIAL"/>
    <property type="match status" value="1"/>
</dbReference>
<sequence length="699" mass="76579">MTQSQLPIHRLPLPAKTFQKALTRLDLDSEPSAQRRSTGFPTSTRGVWAPVQPLWTEWPLRVTKAEALELGADVDKGEGVDVEDVLHRWDPVDKEEKGDNGLALGSSAHRLKLEPILLGVSEIARAEVLPLLDVGDAADINATTDRDVSPARAALVDVLSGRKILSSADYGPWATRYCGHQFGQWAGQLGDGRAMSLIETISDAGLTEIQVKGAGRTPFSRSADGLAVLRSGVREYLGCEAVAALGIPTTRSLAILTSPIIVIRENGRELSSLVARTAPTFIRIGHFEAMNPGEAGRRSYQIHFGGGWNNVHEAEADKASPLGGHGNLDGLRDLTLWVKDEIMHSNGSIEDWFLDVVRRNADTVAAWQVYGFMHGVLNTDNISIMGLTIDYGPYAFMDVFDPQHICNHSDPGGLYSYRNQPNRVLFALDSLASSLLPILGYEKLNGAPPPAGWGESASTDDVRKWEEAGLAAIEGWNDIFTKTQEKAERDGWKMRFGFKTYKDDDDRSIVRNFQSMLKACSADFGASLRLLAALEPSRADEDGYIRKFAKRLIAATTADLPPDSVMRAEEDAGAWLRVYAARAAQDSEVEGWKKDAPDGKWEVARTAAMRKVNPRFILRQWVLEEVISTMDSALKDADVPTARRALALVLDIASNPFESYGEREDGSIRDDLDDATADRARLCGLGPRDMLGFQCSCSS</sequence>
<dbReference type="PANTHER" id="PTHR32057">
    <property type="entry name" value="PROTEIN ADENYLYLTRANSFERASE SELO, MITOCHONDRIAL"/>
    <property type="match status" value="1"/>
</dbReference>
<dbReference type="EMBL" id="AP028216">
    <property type="protein sequence ID" value="BEI93359.1"/>
    <property type="molecule type" value="Genomic_DNA"/>
</dbReference>
<accession>A0AA48QXA4</accession>
<evidence type="ECO:0000256" key="6">
    <source>
        <dbReference type="ARBA" id="ARBA00022741"/>
    </source>
</evidence>
<keyword evidence="8" id="KW-0460">Magnesium</keyword>
<dbReference type="Pfam" id="PF02696">
    <property type="entry name" value="SelO"/>
    <property type="match status" value="1"/>
</dbReference>
<proteinExistence type="inferred from homology"/>
<keyword evidence="5" id="KW-0479">Metal-binding</keyword>
<dbReference type="GeneID" id="85497229"/>
<keyword evidence="6" id="KW-0547">Nucleotide-binding</keyword>
<dbReference type="GO" id="GO:0005524">
    <property type="term" value="F:ATP binding"/>
    <property type="evidence" value="ECO:0007669"/>
    <property type="project" value="UniProtKB-KW"/>
</dbReference>
<evidence type="ECO:0000256" key="1">
    <source>
        <dbReference type="ARBA" id="ARBA00001946"/>
    </source>
</evidence>
<name>A0AA48QXA4_9TREE</name>
<dbReference type="GO" id="GO:0070733">
    <property type="term" value="F:AMPylase activity"/>
    <property type="evidence" value="ECO:0007669"/>
    <property type="project" value="TreeGrafter"/>
</dbReference>
<comment type="similarity">
    <text evidence="2">Belongs to the SELO family.</text>
</comment>
<gene>
    <name evidence="10" type="ORF">CcaverHIS019_0509870</name>
</gene>
<protein>
    <recommendedName>
        <fullName evidence="9">Selenoprotein O</fullName>
    </recommendedName>
</protein>
<keyword evidence="11" id="KW-1185">Reference proteome</keyword>
<evidence type="ECO:0000256" key="9">
    <source>
        <dbReference type="ARBA" id="ARBA00031547"/>
    </source>
</evidence>
<evidence type="ECO:0000256" key="8">
    <source>
        <dbReference type="ARBA" id="ARBA00022842"/>
    </source>
</evidence>
<comment type="cofactor">
    <cofactor evidence="1">
        <name>Mg(2+)</name>
        <dbReference type="ChEBI" id="CHEBI:18420"/>
    </cofactor>
</comment>
<dbReference type="AlphaFoldDB" id="A0AA48QXA4"/>
<keyword evidence="7" id="KW-0067">ATP-binding</keyword>
<evidence type="ECO:0000256" key="3">
    <source>
        <dbReference type="ARBA" id="ARBA00022679"/>
    </source>
</evidence>
<evidence type="ECO:0000313" key="11">
    <source>
        <dbReference type="Proteomes" id="UP001233271"/>
    </source>
</evidence>
<evidence type="ECO:0000256" key="7">
    <source>
        <dbReference type="ARBA" id="ARBA00022840"/>
    </source>
</evidence>
<dbReference type="GO" id="GO:0046872">
    <property type="term" value="F:metal ion binding"/>
    <property type="evidence" value="ECO:0007669"/>
    <property type="project" value="UniProtKB-KW"/>
</dbReference>
<dbReference type="KEGG" id="ccac:CcaHIS019_0509870"/>